<protein>
    <submittedName>
        <fullName evidence="1">Uncharacterized protein</fullName>
    </submittedName>
</protein>
<accession>A0AAN5CMU3</accession>
<organism evidence="1 2">
    <name type="scientific">Pristionchus mayeri</name>
    <dbReference type="NCBI Taxonomy" id="1317129"/>
    <lineage>
        <taxon>Eukaryota</taxon>
        <taxon>Metazoa</taxon>
        <taxon>Ecdysozoa</taxon>
        <taxon>Nematoda</taxon>
        <taxon>Chromadorea</taxon>
        <taxon>Rhabditida</taxon>
        <taxon>Rhabditina</taxon>
        <taxon>Diplogasteromorpha</taxon>
        <taxon>Diplogasteroidea</taxon>
        <taxon>Neodiplogasteridae</taxon>
        <taxon>Pristionchus</taxon>
    </lineage>
</organism>
<dbReference type="EMBL" id="BTRK01000004">
    <property type="protein sequence ID" value="GMR47214.1"/>
    <property type="molecule type" value="Genomic_DNA"/>
</dbReference>
<evidence type="ECO:0000313" key="2">
    <source>
        <dbReference type="Proteomes" id="UP001328107"/>
    </source>
</evidence>
<keyword evidence="2" id="KW-1185">Reference proteome</keyword>
<name>A0AAN5CMU3_9BILA</name>
<dbReference type="AlphaFoldDB" id="A0AAN5CMU3"/>
<proteinExistence type="predicted"/>
<feature type="non-terminal residue" evidence="1">
    <location>
        <position position="1"/>
    </location>
</feature>
<comment type="caution">
    <text evidence="1">The sequence shown here is derived from an EMBL/GenBank/DDBJ whole genome shotgun (WGS) entry which is preliminary data.</text>
</comment>
<reference evidence="2" key="1">
    <citation type="submission" date="2022-10" db="EMBL/GenBank/DDBJ databases">
        <title>Genome assembly of Pristionchus species.</title>
        <authorList>
            <person name="Yoshida K."/>
            <person name="Sommer R.J."/>
        </authorList>
    </citation>
    <scope>NUCLEOTIDE SEQUENCE [LARGE SCALE GENOMIC DNA]</scope>
    <source>
        <strain evidence="2">RS5460</strain>
    </source>
</reference>
<gene>
    <name evidence="1" type="ORF">PMAYCL1PPCAC_17409</name>
</gene>
<sequence>LWFMDAIIDSFEEQVDTILKEIRGGFASIFSDQIPHDIVSFLDEGLTIDLNHPKSVDDMVLYLVQIDKLSEQLGFEGKDPVTMVDGPEKLLAMLISVLRCVIGQLISGSEPSTSKGGGRTTLQSALEEVRKEMTTSDDENSEAINVNEREILGALNDLNWRGTSGYRRPVIDSAMLAPQVVRNRPIIDKGHTLSKHLDFSEAEQQGEKVELATECCPFCPLNFHKTNGSQPRPGLYTRHIREVHRERWTSYAKIKCAAKECDYRAINFHSMKCHCYAMHTQQYDSWIEEGRFNLPPGSQCPFCRVTKGEEVVLENLGQYKLHLDEAHLEEIHKYSLSLGCSCKKKCAGTWELFTHWGKDLCTGTPLIVKSLSLRATLPRPPSKK</sequence>
<evidence type="ECO:0000313" key="1">
    <source>
        <dbReference type="EMBL" id="GMR47214.1"/>
    </source>
</evidence>
<dbReference type="Proteomes" id="UP001328107">
    <property type="component" value="Unassembled WGS sequence"/>
</dbReference>